<evidence type="ECO:0000256" key="2">
    <source>
        <dbReference type="ARBA" id="ARBA00022679"/>
    </source>
</evidence>
<protein>
    <recommendedName>
        <fullName evidence="1">[acyl-carrier-protein] S-malonyltransferase</fullName>
        <ecNumber evidence="1">2.3.1.39</ecNumber>
    </recommendedName>
</protein>
<gene>
    <name evidence="6" type="ORF">LPJ61_001737</name>
</gene>
<keyword evidence="7" id="KW-1185">Reference proteome</keyword>
<comment type="catalytic activity">
    <reaction evidence="4">
        <text>holo-[ACP] + malonyl-CoA = malonyl-[ACP] + CoA</text>
        <dbReference type="Rhea" id="RHEA:41792"/>
        <dbReference type="Rhea" id="RHEA-COMP:9623"/>
        <dbReference type="Rhea" id="RHEA-COMP:9685"/>
        <dbReference type="ChEBI" id="CHEBI:57287"/>
        <dbReference type="ChEBI" id="CHEBI:57384"/>
        <dbReference type="ChEBI" id="CHEBI:64479"/>
        <dbReference type="ChEBI" id="CHEBI:78449"/>
        <dbReference type="EC" id="2.3.1.39"/>
    </reaction>
</comment>
<dbReference type="Proteomes" id="UP001143981">
    <property type="component" value="Unassembled WGS sequence"/>
</dbReference>
<evidence type="ECO:0000313" key="7">
    <source>
        <dbReference type="Proteomes" id="UP001143981"/>
    </source>
</evidence>
<reference evidence="6" key="1">
    <citation type="submission" date="2022-07" db="EMBL/GenBank/DDBJ databases">
        <title>Phylogenomic reconstructions and comparative analyses of Kickxellomycotina fungi.</title>
        <authorList>
            <person name="Reynolds N.K."/>
            <person name="Stajich J.E."/>
            <person name="Barry K."/>
            <person name="Grigoriev I.V."/>
            <person name="Crous P."/>
            <person name="Smith M.E."/>
        </authorList>
    </citation>
    <scope>NUCLEOTIDE SEQUENCE</scope>
    <source>
        <strain evidence="6">BCRC 34381</strain>
    </source>
</reference>
<dbReference type="PANTHER" id="PTHR42681:SF1">
    <property type="entry name" value="MALONYL-COA-ACYL CARRIER PROTEIN TRANSACYLASE, MITOCHONDRIAL"/>
    <property type="match status" value="1"/>
</dbReference>
<dbReference type="SUPFAM" id="SSF52151">
    <property type="entry name" value="FabD/lysophospholipase-like"/>
    <property type="match status" value="1"/>
</dbReference>
<dbReference type="PANTHER" id="PTHR42681">
    <property type="entry name" value="MALONYL-COA-ACYL CARRIER PROTEIN TRANSACYLASE, MITOCHONDRIAL"/>
    <property type="match status" value="1"/>
</dbReference>
<evidence type="ECO:0000259" key="5">
    <source>
        <dbReference type="SMART" id="SM00827"/>
    </source>
</evidence>
<dbReference type="EC" id="2.3.1.39" evidence="1"/>
<name>A0A9W8D0B6_9FUNG</name>
<proteinExistence type="predicted"/>
<dbReference type="InterPro" id="IPR050858">
    <property type="entry name" value="Mal-CoA-ACP_Trans/PKS_FabD"/>
</dbReference>
<dbReference type="Pfam" id="PF00698">
    <property type="entry name" value="Acyl_transf_1"/>
    <property type="match status" value="1"/>
</dbReference>
<evidence type="ECO:0000313" key="6">
    <source>
        <dbReference type="EMBL" id="KAJ1733068.1"/>
    </source>
</evidence>
<feature type="domain" description="Malonyl-CoA:ACP transacylase (MAT)" evidence="5">
    <location>
        <begin position="47"/>
        <end position="389"/>
    </location>
</feature>
<dbReference type="InterPro" id="IPR016036">
    <property type="entry name" value="Malonyl_transacylase_ACP-bd"/>
</dbReference>
<dbReference type="Gene3D" id="3.40.366.10">
    <property type="entry name" value="Malonyl-Coenzyme A Acyl Carrier Protein, domain 2"/>
    <property type="match status" value="1"/>
</dbReference>
<dbReference type="GO" id="GO:0005739">
    <property type="term" value="C:mitochondrion"/>
    <property type="evidence" value="ECO:0007669"/>
    <property type="project" value="TreeGrafter"/>
</dbReference>
<dbReference type="GO" id="GO:0004314">
    <property type="term" value="F:[acyl-carrier-protein] S-malonyltransferase activity"/>
    <property type="evidence" value="ECO:0007669"/>
    <property type="project" value="UniProtKB-EC"/>
</dbReference>
<sequence>MQLRQPLGALGRRRGCCARRYATQPPKAAAPERGRAPQLYRHQRAVIFPGQGAQFVGMGKDLYEQFPAAREVFEETDEALGLGLSRLVLGGDPKDLVLTENAQPAIVAVSVAALRALESATGLAASDMFSFAMGHSVGEYSALIAAQAVSLADGIRLVRTRGEAMQAAVKGRDYAMSACILRTANIADVVADVERVQRAIADECAAATSTGDAAVEPDGTNCGVVQVANINSSSQIVLSGTRAAVDRALASLQLKRLAARAVNLPVSAPFHCRLMRPAKAALEARIRELAPIRDRSAWSMPVISNVTARPHGSAGEAQQHLIEQVDSPVLWLQSMQYLKEIHGISRWGAMGPGSVVGNLAGKEYAVDIVRRLSDVAAIREFAAVLARQAQRGY</sequence>
<keyword evidence="2" id="KW-0808">Transferase</keyword>
<dbReference type="AlphaFoldDB" id="A0A9W8D0B6"/>
<dbReference type="SMART" id="SM00827">
    <property type="entry name" value="PKS_AT"/>
    <property type="match status" value="1"/>
</dbReference>
<evidence type="ECO:0000256" key="4">
    <source>
        <dbReference type="ARBA" id="ARBA00048462"/>
    </source>
</evidence>
<dbReference type="Gene3D" id="3.30.70.250">
    <property type="entry name" value="Malonyl-CoA ACP transacylase, ACP-binding"/>
    <property type="match status" value="1"/>
</dbReference>
<accession>A0A9W8D0B6</accession>
<dbReference type="SUPFAM" id="SSF55048">
    <property type="entry name" value="Probable ACP-binding domain of malonyl-CoA ACP transacylase"/>
    <property type="match status" value="1"/>
</dbReference>
<organism evidence="6 7">
    <name type="scientific">Coemansia biformis</name>
    <dbReference type="NCBI Taxonomy" id="1286918"/>
    <lineage>
        <taxon>Eukaryota</taxon>
        <taxon>Fungi</taxon>
        <taxon>Fungi incertae sedis</taxon>
        <taxon>Zoopagomycota</taxon>
        <taxon>Kickxellomycotina</taxon>
        <taxon>Kickxellomycetes</taxon>
        <taxon>Kickxellales</taxon>
        <taxon>Kickxellaceae</taxon>
        <taxon>Coemansia</taxon>
    </lineage>
</organism>
<dbReference type="GO" id="GO:0006633">
    <property type="term" value="P:fatty acid biosynthetic process"/>
    <property type="evidence" value="ECO:0007669"/>
    <property type="project" value="TreeGrafter"/>
</dbReference>
<dbReference type="InterPro" id="IPR014043">
    <property type="entry name" value="Acyl_transferase_dom"/>
</dbReference>
<evidence type="ECO:0000256" key="1">
    <source>
        <dbReference type="ARBA" id="ARBA00013258"/>
    </source>
</evidence>
<dbReference type="EMBL" id="JANBOI010000170">
    <property type="protein sequence ID" value="KAJ1733068.1"/>
    <property type="molecule type" value="Genomic_DNA"/>
</dbReference>
<dbReference type="InterPro" id="IPR001227">
    <property type="entry name" value="Ac_transferase_dom_sf"/>
</dbReference>
<evidence type="ECO:0000256" key="3">
    <source>
        <dbReference type="ARBA" id="ARBA00023315"/>
    </source>
</evidence>
<keyword evidence="3" id="KW-0012">Acyltransferase</keyword>
<comment type="caution">
    <text evidence="6">The sequence shown here is derived from an EMBL/GenBank/DDBJ whole genome shotgun (WGS) entry which is preliminary data.</text>
</comment>
<dbReference type="OrthoDB" id="541883at2759"/>
<dbReference type="InterPro" id="IPR016035">
    <property type="entry name" value="Acyl_Trfase/lysoPLipase"/>
</dbReference>